<feature type="compositionally biased region" description="Basic and acidic residues" evidence="2">
    <location>
        <begin position="394"/>
        <end position="403"/>
    </location>
</feature>
<feature type="region of interest" description="Disordered" evidence="2">
    <location>
        <begin position="227"/>
        <end position="267"/>
    </location>
</feature>
<dbReference type="AlphaFoldDB" id="A0AAN6JSC7"/>
<reference evidence="3" key="1">
    <citation type="journal article" date="2023" name="PhytoFront">
        <title>Draft Genome Resources of Seven Strains of Tilletia horrida, Causal Agent of Kernel Smut of Rice.</title>
        <authorList>
            <person name="Khanal S."/>
            <person name="Antony Babu S."/>
            <person name="Zhou X.G."/>
        </authorList>
    </citation>
    <scope>NUCLEOTIDE SEQUENCE</scope>
    <source>
        <strain evidence="3">TX3</strain>
    </source>
</reference>
<feature type="region of interest" description="Disordered" evidence="2">
    <location>
        <begin position="463"/>
        <end position="784"/>
    </location>
</feature>
<dbReference type="EMBL" id="JAPDMQ010000093">
    <property type="protein sequence ID" value="KAK0535571.1"/>
    <property type="molecule type" value="Genomic_DNA"/>
</dbReference>
<feature type="compositionally biased region" description="Basic and acidic residues" evidence="2">
    <location>
        <begin position="646"/>
        <end position="657"/>
    </location>
</feature>
<comment type="caution">
    <text evidence="3">The sequence shown here is derived from an EMBL/GenBank/DDBJ whole genome shotgun (WGS) entry which is preliminary data.</text>
</comment>
<feature type="coiled-coil region" evidence="1">
    <location>
        <begin position="114"/>
        <end position="215"/>
    </location>
</feature>
<feature type="compositionally biased region" description="Low complexity" evidence="2">
    <location>
        <begin position="712"/>
        <end position="736"/>
    </location>
</feature>
<evidence type="ECO:0000313" key="4">
    <source>
        <dbReference type="Proteomes" id="UP001176521"/>
    </source>
</evidence>
<feature type="compositionally biased region" description="Basic residues" evidence="2">
    <location>
        <begin position="242"/>
        <end position="252"/>
    </location>
</feature>
<organism evidence="3 4">
    <name type="scientific">Tilletia horrida</name>
    <dbReference type="NCBI Taxonomy" id="155126"/>
    <lineage>
        <taxon>Eukaryota</taxon>
        <taxon>Fungi</taxon>
        <taxon>Dikarya</taxon>
        <taxon>Basidiomycota</taxon>
        <taxon>Ustilaginomycotina</taxon>
        <taxon>Exobasidiomycetes</taxon>
        <taxon>Tilletiales</taxon>
        <taxon>Tilletiaceae</taxon>
        <taxon>Tilletia</taxon>
    </lineage>
</organism>
<dbReference type="Proteomes" id="UP001176521">
    <property type="component" value="Unassembled WGS sequence"/>
</dbReference>
<protein>
    <submittedName>
        <fullName evidence="3">Uncharacterized protein</fullName>
    </submittedName>
</protein>
<feature type="compositionally biased region" description="Polar residues" evidence="2">
    <location>
        <begin position="537"/>
        <end position="551"/>
    </location>
</feature>
<name>A0AAN6JSC7_9BASI</name>
<gene>
    <name evidence="3" type="ORF">OC842_002279</name>
</gene>
<feature type="compositionally biased region" description="Low complexity" evidence="2">
    <location>
        <begin position="511"/>
        <end position="524"/>
    </location>
</feature>
<keyword evidence="1" id="KW-0175">Coiled coil</keyword>
<feature type="compositionally biased region" description="Polar residues" evidence="2">
    <location>
        <begin position="561"/>
        <end position="578"/>
    </location>
</feature>
<keyword evidence="4" id="KW-1185">Reference proteome</keyword>
<feature type="compositionally biased region" description="Low complexity" evidence="2">
    <location>
        <begin position="470"/>
        <end position="500"/>
    </location>
</feature>
<evidence type="ECO:0000313" key="3">
    <source>
        <dbReference type="EMBL" id="KAK0535571.1"/>
    </source>
</evidence>
<feature type="compositionally biased region" description="Basic and acidic residues" evidence="2">
    <location>
        <begin position="525"/>
        <end position="535"/>
    </location>
</feature>
<proteinExistence type="predicted"/>
<accession>A0AAN6JSC7</accession>
<evidence type="ECO:0000256" key="1">
    <source>
        <dbReference type="SAM" id="Coils"/>
    </source>
</evidence>
<evidence type="ECO:0000256" key="2">
    <source>
        <dbReference type="SAM" id="MobiDB-lite"/>
    </source>
</evidence>
<sequence length="784" mass="86063">MTWPPAPAAQMEGPGNMAGFGARKMQEEQQREAERRQQEWEQAEAERRQHERLRQQEIDRQNLELEKQRLAWEWSELQRQQREHEEHRLRFQQEQAYAAEQQRLHYEQEQQRLYQQQQQQFIEQQQHLEQQQELLQRQQRELQQQQQLHQDSIAEQQRKLRKAEVELQRKLRSQAVATQKLQEELQQQQQLQAQLQLQQEQLLQQQQRAAEAEAEAEVGDETLQAIPESYSHEPVAAQREARPKKASTRPRLSKPESVSKTTTERTKAWAEQHAETMLAWCGNCQQDVLMAHLGNHHCMRRNHSGTGSSDSTRTTELVRPSGLSAAADARTPSPAIRSRSPFFERHLELDRERSRNATYSPRSPALSPLWPEHHGHGHGVGRSNSNDGPLIRRTPSEDERERLISTPSPIPPDLSPEEEADIRAERKRRIEAQREAKKKGSAAVAATAIIAALKFDGMARAATGSGTLQPPRAVSPSPAPSAATPRTILTESQSQSRSQRNGGLPLDKFPSNSSLASTQSSLLSADRRPYQRDRAYSGSSAVMTPSTSYEFSNGGLASPDLLSSSSGNRLRAHSNASHKTGAHGSSALRNRADSVGAVRTGGRSRLESESAASSSSKMHLHVDTSVMHQQQQQAGGGGSSSSNARSRLDSGNRRLELVDGYGSGSTSASASGSGGSGRERTPSSPYLEPGRALARSPVDQFNNGGGDGLGLSPAKSSRSKSSGVVPRKSSASATSTGTGGAGPTSSTTSPVTATGVSPQLKARSGGTTPRPPLPGLRTSDRARS</sequence>
<feature type="region of interest" description="Disordered" evidence="2">
    <location>
        <begin position="353"/>
        <end position="422"/>
    </location>
</feature>
<feature type="compositionally biased region" description="Basic and acidic residues" evidence="2">
    <location>
        <begin position="24"/>
        <end position="60"/>
    </location>
</feature>
<feature type="compositionally biased region" description="Low complexity" evidence="2">
    <location>
        <begin position="743"/>
        <end position="768"/>
    </location>
</feature>
<feature type="region of interest" description="Disordered" evidence="2">
    <location>
        <begin position="1"/>
        <end position="60"/>
    </location>
</feature>